<comment type="caution">
    <text evidence="4">The sequence shown here is derived from an EMBL/GenBank/DDBJ whole genome shotgun (WGS) entry which is preliminary data.</text>
</comment>
<comment type="subcellular location">
    <subcellularLocation>
        <location evidence="1">Cell membrane</location>
        <topology evidence="1">Multi-pass membrane protein</topology>
    </subcellularLocation>
</comment>
<organism evidence="4">
    <name type="scientific">marine sediment metagenome</name>
    <dbReference type="NCBI Taxonomy" id="412755"/>
    <lineage>
        <taxon>unclassified sequences</taxon>
        <taxon>metagenomes</taxon>
        <taxon>ecological metagenomes</taxon>
    </lineage>
</organism>
<dbReference type="Pfam" id="PF01544">
    <property type="entry name" value="CorA"/>
    <property type="match status" value="1"/>
</dbReference>
<protein>
    <recommendedName>
        <fullName evidence="5">Magnesium and cobalt transport protein CorA</fullName>
    </recommendedName>
</protein>
<gene>
    <name evidence="4" type="ORF">S12H4_34410</name>
</gene>
<evidence type="ECO:0000313" key="4">
    <source>
        <dbReference type="EMBL" id="GAI90663.1"/>
    </source>
</evidence>
<dbReference type="GO" id="GO:0000287">
    <property type="term" value="F:magnesium ion binding"/>
    <property type="evidence" value="ECO:0007669"/>
    <property type="project" value="TreeGrafter"/>
</dbReference>
<keyword evidence="3" id="KW-0472">Membrane</keyword>
<dbReference type="PANTHER" id="PTHR46494">
    <property type="entry name" value="CORA FAMILY METAL ION TRANSPORTER (EUROFUNG)"/>
    <property type="match status" value="1"/>
</dbReference>
<evidence type="ECO:0000256" key="1">
    <source>
        <dbReference type="ARBA" id="ARBA00004651"/>
    </source>
</evidence>
<feature type="non-terminal residue" evidence="4">
    <location>
        <position position="81"/>
    </location>
</feature>
<evidence type="ECO:0008006" key="5">
    <source>
        <dbReference type="Google" id="ProtNLM"/>
    </source>
</evidence>
<evidence type="ECO:0000256" key="2">
    <source>
        <dbReference type="ARBA" id="ARBA00022448"/>
    </source>
</evidence>
<dbReference type="InterPro" id="IPR002523">
    <property type="entry name" value="MgTranspt_CorA/ZnTranspt_ZntB"/>
</dbReference>
<evidence type="ECO:0000256" key="3">
    <source>
        <dbReference type="ARBA" id="ARBA00022475"/>
    </source>
</evidence>
<dbReference type="GO" id="GO:0015087">
    <property type="term" value="F:cobalt ion transmembrane transporter activity"/>
    <property type="evidence" value="ECO:0007669"/>
    <property type="project" value="TreeGrafter"/>
</dbReference>
<dbReference type="SUPFAM" id="SSF143865">
    <property type="entry name" value="CorA soluble domain-like"/>
    <property type="match status" value="1"/>
</dbReference>
<keyword evidence="3" id="KW-1003">Cell membrane</keyword>
<reference evidence="4" key="1">
    <citation type="journal article" date="2014" name="Front. Microbiol.">
        <title>High frequency of phylogenetically diverse reductive dehalogenase-homologous genes in deep subseafloor sedimentary metagenomes.</title>
        <authorList>
            <person name="Kawai M."/>
            <person name="Futagami T."/>
            <person name="Toyoda A."/>
            <person name="Takaki Y."/>
            <person name="Nishi S."/>
            <person name="Hori S."/>
            <person name="Arai W."/>
            <person name="Tsubouchi T."/>
            <person name="Morono Y."/>
            <person name="Uchiyama I."/>
            <person name="Ito T."/>
            <person name="Fujiyama A."/>
            <person name="Inagaki F."/>
            <person name="Takami H."/>
        </authorList>
    </citation>
    <scope>NUCLEOTIDE SEQUENCE</scope>
    <source>
        <strain evidence="4">Expedition CK06-06</strain>
    </source>
</reference>
<accession>X1SCG2</accession>
<sequence>MSIETVTYGKVTWTNIERPAPEDIEVLRRNYNFHPLDLEDCLSKIERPKIDEYEDYLFIVMHFPVYDPDQHVSRPSEVDFF</sequence>
<dbReference type="InterPro" id="IPR045861">
    <property type="entry name" value="CorA_cytoplasmic_dom"/>
</dbReference>
<dbReference type="Gene3D" id="3.30.460.20">
    <property type="entry name" value="CorA soluble domain-like"/>
    <property type="match status" value="1"/>
</dbReference>
<keyword evidence="2" id="KW-0813">Transport</keyword>
<proteinExistence type="predicted"/>
<name>X1SCG2_9ZZZZ</name>
<dbReference type="GO" id="GO:0050897">
    <property type="term" value="F:cobalt ion binding"/>
    <property type="evidence" value="ECO:0007669"/>
    <property type="project" value="TreeGrafter"/>
</dbReference>
<dbReference type="GO" id="GO:0015095">
    <property type="term" value="F:magnesium ion transmembrane transporter activity"/>
    <property type="evidence" value="ECO:0007669"/>
    <property type="project" value="TreeGrafter"/>
</dbReference>
<dbReference type="GO" id="GO:0005886">
    <property type="term" value="C:plasma membrane"/>
    <property type="evidence" value="ECO:0007669"/>
    <property type="project" value="UniProtKB-SubCell"/>
</dbReference>
<dbReference type="AlphaFoldDB" id="X1SCG2"/>
<dbReference type="EMBL" id="BARW01020357">
    <property type="protein sequence ID" value="GAI90663.1"/>
    <property type="molecule type" value="Genomic_DNA"/>
</dbReference>
<dbReference type="PANTHER" id="PTHR46494:SF1">
    <property type="entry name" value="CORA FAMILY METAL ION TRANSPORTER (EUROFUNG)"/>
    <property type="match status" value="1"/>
</dbReference>